<dbReference type="InterPro" id="IPR050363">
    <property type="entry name" value="MIP/Aquaporin"/>
</dbReference>
<evidence type="ECO:0000256" key="6">
    <source>
        <dbReference type="ARBA" id="ARBA00023136"/>
    </source>
</evidence>
<evidence type="ECO:0000313" key="9">
    <source>
        <dbReference type="EMBL" id="GIY33522.1"/>
    </source>
</evidence>
<reference evidence="9 10" key="1">
    <citation type="submission" date="2021-06" db="EMBL/GenBank/DDBJ databases">
        <title>Caerostris extrusa draft genome.</title>
        <authorList>
            <person name="Kono N."/>
            <person name="Arakawa K."/>
        </authorList>
    </citation>
    <scope>NUCLEOTIDE SEQUENCE [LARGE SCALE GENOMIC DNA]</scope>
</reference>
<dbReference type="PANTHER" id="PTHR43829:SF9">
    <property type="entry name" value="AQUAPORIN-9"/>
    <property type="match status" value="1"/>
</dbReference>
<accession>A0AAV4SLT3</accession>
<keyword evidence="10" id="KW-1185">Reference proteome</keyword>
<evidence type="ECO:0000256" key="2">
    <source>
        <dbReference type="ARBA" id="ARBA00006175"/>
    </source>
</evidence>
<evidence type="ECO:0000313" key="10">
    <source>
        <dbReference type="Proteomes" id="UP001054945"/>
    </source>
</evidence>
<sequence>MATITLGRLDHNATIISAFGWGLALTIAITISGGISGGHVNPAVTMAMATWKRKNVVGTALLNRYICGNGSKEYGVSSSYQSPIIGSRSDDYQS</sequence>
<dbReference type="GO" id="GO:0015250">
    <property type="term" value="F:water channel activity"/>
    <property type="evidence" value="ECO:0007669"/>
    <property type="project" value="TreeGrafter"/>
</dbReference>
<dbReference type="PANTHER" id="PTHR43829">
    <property type="entry name" value="AQUAPORIN OR AQUAGLYCEROPORIN RELATED"/>
    <property type="match status" value="1"/>
</dbReference>
<evidence type="ECO:0000256" key="4">
    <source>
        <dbReference type="ARBA" id="ARBA00022692"/>
    </source>
</evidence>
<comment type="subcellular location">
    <subcellularLocation>
        <location evidence="1">Membrane</location>
        <topology evidence="1">Multi-pass membrane protein</topology>
    </subcellularLocation>
</comment>
<dbReference type="SUPFAM" id="SSF81338">
    <property type="entry name" value="Aquaporin-like"/>
    <property type="match status" value="1"/>
</dbReference>
<evidence type="ECO:0000256" key="7">
    <source>
        <dbReference type="ARBA" id="ARBA00045280"/>
    </source>
</evidence>
<proteinExistence type="inferred from homology"/>
<name>A0AAV4SLT3_CAEEX</name>
<feature type="region of interest" description="Disordered" evidence="8">
    <location>
        <begin position="70"/>
        <end position="94"/>
    </location>
</feature>
<evidence type="ECO:0000256" key="1">
    <source>
        <dbReference type="ARBA" id="ARBA00004141"/>
    </source>
</evidence>
<comment type="similarity">
    <text evidence="2">Belongs to the MIP/aquaporin (TC 1.A.8) family.</text>
</comment>
<evidence type="ECO:0000256" key="5">
    <source>
        <dbReference type="ARBA" id="ARBA00022989"/>
    </source>
</evidence>
<dbReference type="EMBL" id="BPLR01009653">
    <property type="protein sequence ID" value="GIY33522.1"/>
    <property type="molecule type" value="Genomic_DNA"/>
</dbReference>
<comment type="caution">
    <text evidence="9">The sequence shown here is derived from an EMBL/GenBank/DDBJ whole genome shotgun (WGS) entry which is preliminary data.</text>
</comment>
<dbReference type="Proteomes" id="UP001054945">
    <property type="component" value="Unassembled WGS sequence"/>
</dbReference>
<dbReference type="InterPro" id="IPR023271">
    <property type="entry name" value="Aquaporin-like"/>
</dbReference>
<keyword evidence="3" id="KW-0813">Transport</keyword>
<gene>
    <name evidence="9" type="ORF">CEXT_220821</name>
</gene>
<keyword evidence="5" id="KW-1133">Transmembrane helix</keyword>
<dbReference type="Pfam" id="PF00230">
    <property type="entry name" value="MIP"/>
    <property type="match status" value="1"/>
</dbReference>
<keyword evidence="4" id="KW-0812">Transmembrane</keyword>
<keyword evidence="6" id="KW-0472">Membrane</keyword>
<dbReference type="InterPro" id="IPR000425">
    <property type="entry name" value="MIP"/>
</dbReference>
<evidence type="ECO:0000256" key="8">
    <source>
        <dbReference type="SAM" id="MobiDB-lite"/>
    </source>
</evidence>
<dbReference type="AlphaFoldDB" id="A0AAV4SLT3"/>
<dbReference type="GO" id="GO:0005886">
    <property type="term" value="C:plasma membrane"/>
    <property type="evidence" value="ECO:0007669"/>
    <property type="project" value="TreeGrafter"/>
</dbReference>
<protein>
    <recommendedName>
        <fullName evidence="11">Aquaporin</fullName>
    </recommendedName>
</protein>
<evidence type="ECO:0000256" key="3">
    <source>
        <dbReference type="ARBA" id="ARBA00022448"/>
    </source>
</evidence>
<evidence type="ECO:0008006" key="11">
    <source>
        <dbReference type="Google" id="ProtNLM"/>
    </source>
</evidence>
<comment type="function">
    <text evidence="7">Aquaglyceroporin that may modulate the water content and osmolytes during anhydrobiosis.</text>
</comment>
<organism evidence="9 10">
    <name type="scientific">Caerostris extrusa</name>
    <name type="common">Bark spider</name>
    <name type="synonym">Caerostris bankana</name>
    <dbReference type="NCBI Taxonomy" id="172846"/>
    <lineage>
        <taxon>Eukaryota</taxon>
        <taxon>Metazoa</taxon>
        <taxon>Ecdysozoa</taxon>
        <taxon>Arthropoda</taxon>
        <taxon>Chelicerata</taxon>
        <taxon>Arachnida</taxon>
        <taxon>Araneae</taxon>
        <taxon>Araneomorphae</taxon>
        <taxon>Entelegynae</taxon>
        <taxon>Araneoidea</taxon>
        <taxon>Araneidae</taxon>
        <taxon>Caerostris</taxon>
    </lineage>
</organism>
<dbReference type="Gene3D" id="1.20.1080.10">
    <property type="entry name" value="Glycerol uptake facilitator protein"/>
    <property type="match status" value="1"/>
</dbReference>
<dbReference type="GO" id="GO:0015254">
    <property type="term" value="F:glycerol channel activity"/>
    <property type="evidence" value="ECO:0007669"/>
    <property type="project" value="TreeGrafter"/>
</dbReference>
<dbReference type="InterPro" id="IPR022357">
    <property type="entry name" value="MIP_CS"/>
</dbReference>
<dbReference type="PROSITE" id="PS00221">
    <property type="entry name" value="MIP"/>
    <property type="match status" value="1"/>
</dbReference>